<sequence length="282" mass="32683">MITVKNLDFSFRSKTIFTDLNLHIERGQICGLFGKNGVGKTTFLYNIAGLLFPNRGTIQVLGFVPKERKTSFLQEIFVIPDEVYLPDTSVEKYQQRLSCFYPKFSLEQFQKFLHAFEVSEKDRLHKLSYGQRKKVLISFALAANTSLVLMDEPTNGLDINAKTQFRKIMVEIMNDERCFVISTHQAKDLENLIDRVIVLDEKNVLFNQSMQEISQCLEFKATHNKNQREEAFYLEESFFGDMLVLPNNGYNESKIDLELLYKAVISNPKKINDWFNSNATKI</sequence>
<accession>A0A0B7HAH7</accession>
<dbReference type="PROSITE" id="PS50893">
    <property type="entry name" value="ABC_TRANSPORTER_2"/>
    <property type="match status" value="1"/>
</dbReference>
<dbReference type="SMART" id="SM00382">
    <property type="entry name" value="AAA"/>
    <property type="match status" value="1"/>
</dbReference>
<dbReference type="GO" id="GO:0005524">
    <property type="term" value="F:ATP binding"/>
    <property type="evidence" value="ECO:0007669"/>
    <property type="project" value="UniProtKB-KW"/>
</dbReference>
<organism evidence="5 6">
    <name type="scientific">Capnocytophaga cynodegmi</name>
    <dbReference type="NCBI Taxonomy" id="28189"/>
    <lineage>
        <taxon>Bacteria</taxon>
        <taxon>Pseudomonadati</taxon>
        <taxon>Bacteroidota</taxon>
        <taxon>Flavobacteriia</taxon>
        <taxon>Flavobacteriales</taxon>
        <taxon>Flavobacteriaceae</taxon>
        <taxon>Capnocytophaga</taxon>
    </lineage>
</organism>
<dbReference type="Gene3D" id="3.40.50.300">
    <property type="entry name" value="P-loop containing nucleotide triphosphate hydrolases"/>
    <property type="match status" value="1"/>
</dbReference>
<protein>
    <submittedName>
        <fullName evidence="5">Uncharacterized ABC transporter ATP-binding protein yhcG</fullName>
        <ecNumber evidence="5">3.6.3.41</ecNumber>
    </submittedName>
</protein>
<dbReference type="InterPro" id="IPR003593">
    <property type="entry name" value="AAA+_ATPase"/>
</dbReference>
<dbReference type="EC" id="3.6.3.41" evidence="5"/>
<evidence type="ECO:0000256" key="3">
    <source>
        <dbReference type="ARBA" id="ARBA00022840"/>
    </source>
</evidence>
<name>A0A0B7HAH7_9FLAO</name>
<gene>
    <name evidence="5" type="ORF">CCYN74_130054</name>
</gene>
<dbReference type="PANTHER" id="PTHR42939:SF1">
    <property type="entry name" value="ABC TRANSPORTER ATP-BINDING PROTEIN ALBC-RELATED"/>
    <property type="match status" value="1"/>
</dbReference>
<dbReference type="SUPFAM" id="SSF52540">
    <property type="entry name" value="P-loop containing nucleoside triphosphate hydrolases"/>
    <property type="match status" value="1"/>
</dbReference>
<dbReference type="Proteomes" id="UP000038083">
    <property type="component" value="Unassembled WGS sequence"/>
</dbReference>
<evidence type="ECO:0000259" key="4">
    <source>
        <dbReference type="PROSITE" id="PS50893"/>
    </source>
</evidence>
<evidence type="ECO:0000256" key="2">
    <source>
        <dbReference type="ARBA" id="ARBA00022741"/>
    </source>
</evidence>
<keyword evidence="3 5" id="KW-0067">ATP-binding</keyword>
<feature type="domain" description="ABC transporter" evidence="4">
    <location>
        <begin position="2"/>
        <end position="226"/>
    </location>
</feature>
<dbReference type="InterPro" id="IPR027417">
    <property type="entry name" value="P-loop_NTPase"/>
</dbReference>
<keyword evidence="5" id="KW-0378">Hydrolase</keyword>
<evidence type="ECO:0000313" key="5">
    <source>
        <dbReference type="EMBL" id="CEN35544.1"/>
    </source>
</evidence>
<dbReference type="GO" id="GO:0016887">
    <property type="term" value="F:ATP hydrolysis activity"/>
    <property type="evidence" value="ECO:0007669"/>
    <property type="project" value="InterPro"/>
</dbReference>
<reference evidence="5 6" key="1">
    <citation type="submission" date="2015-01" db="EMBL/GenBank/DDBJ databases">
        <authorList>
            <person name="Xiang T."/>
            <person name="Song Y."/>
            <person name="Huang L."/>
            <person name="Wang B."/>
            <person name="Wu P."/>
        </authorList>
    </citation>
    <scope>NUCLEOTIDE SEQUENCE [LARGE SCALE GENOMIC DNA]</scope>
    <source>
        <strain evidence="5 6">Ccy74</strain>
    </source>
</reference>
<dbReference type="EMBL" id="CDOG01000005">
    <property type="protein sequence ID" value="CEN35544.1"/>
    <property type="molecule type" value="Genomic_DNA"/>
</dbReference>
<dbReference type="OrthoDB" id="9808363at2"/>
<dbReference type="Pfam" id="PF00005">
    <property type="entry name" value="ABC_tran"/>
    <property type="match status" value="1"/>
</dbReference>
<evidence type="ECO:0000313" key="6">
    <source>
        <dbReference type="Proteomes" id="UP000038083"/>
    </source>
</evidence>
<dbReference type="InterPro" id="IPR051782">
    <property type="entry name" value="ABC_Transporter_VariousFunc"/>
</dbReference>
<dbReference type="RefSeq" id="WP_041995934.1">
    <property type="nucleotide sequence ID" value="NZ_CDOG01000005.1"/>
</dbReference>
<evidence type="ECO:0000256" key="1">
    <source>
        <dbReference type="ARBA" id="ARBA00022448"/>
    </source>
</evidence>
<dbReference type="PANTHER" id="PTHR42939">
    <property type="entry name" value="ABC TRANSPORTER ATP-BINDING PROTEIN ALBC-RELATED"/>
    <property type="match status" value="1"/>
</dbReference>
<dbReference type="AlphaFoldDB" id="A0A0B7HAH7"/>
<proteinExistence type="predicted"/>
<dbReference type="InterPro" id="IPR003439">
    <property type="entry name" value="ABC_transporter-like_ATP-bd"/>
</dbReference>
<keyword evidence="1" id="KW-0813">Transport</keyword>
<dbReference type="CDD" id="cd03230">
    <property type="entry name" value="ABC_DR_subfamily_A"/>
    <property type="match status" value="1"/>
</dbReference>
<keyword evidence="2" id="KW-0547">Nucleotide-binding</keyword>